<evidence type="ECO:0000313" key="3">
    <source>
        <dbReference type="EMBL" id="RKN38383.1"/>
    </source>
</evidence>
<dbReference type="EMBL" id="RBAL01000018">
    <property type="protein sequence ID" value="RKN38383.1"/>
    <property type="molecule type" value="Genomic_DNA"/>
</dbReference>
<protein>
    <recommendedName>
        <fullName evidence="2">Pyrrolo-quinoline quinone repeat domain-containing protein</fullName>
    </recommendedName>
</protein>
<accession>A0A3A9YQX5</accession>
<dbReference type="PANTHER" id="PTHR34512">
    <property type="entry name" value="CELL SURFACE PROTEIN"/>
    <property type="match status" value="1"/>
</dbReference>
<feature type="domain" description="Pyrrolo-quinoline quinone repeat" evidence="2">
    <location>
        <begin position="212"/>
        <end position="367"/>
    </location>
</feature>
<evidence type="ECO:0000259" key="2">
    <source>
        <dbReference type="Pfam" id="PF13360"/>
    </source>
</evidence>
<dbReference type="SMART" id="SM00564">
    <property type="entry name" value="PQQ"/>
    <property type="match status" value="6"/>
</dbReference>
<evidence type="ECO:0000313" key="4">
    <source>
        <dbReference type="Proteomes" id="UP000272474"/>
    </source>
</evidence>
<dbReference type="InterPro" id="IPR018391">
    <property type="entry name" value="PQQ_b-propeller_rpt"/>
</dbReference>
<feature type="region of interest" description="Disordered" evidence="1">
    <location>
        <begin position="1"/>
        <end position="44"/>
    </location>
</feature>
<feature type="domain" description="Pyrrolo-quinoline quinone repeat" evidence="2">
    <location>
        <begin position="82"/>
        <end position="193"/>
    </location>
</feature>
<dbReference type="InterPro" id="IPR002372">
    <property type="entry name" value="PQQ_rpt_dom"/>
</dbReference>
<dbReference type="AlphaFoldDB" id="A0A3A9YQX5"/>
<organism evidence="3 4">
    <name type="scientific">Streptomyces hoynatensis</name>
    <dbReference type="NCBI Taxonomy" id="1141874"/>
    <lineage>
        <taxon>Bacteria</taxon>
        <taxon>Bacillati</taxon>
        <taxon>Actinomycetota</taxon>
        <taxon>Actinomycetes</taxon>
        <taxon>Kitasatosporales</taxon>
        <taxon>Streptomycetaceae</taxon>
        <taxon>Streptomyces</taxon>
    </lineage>
</organism>
<proteinExistence type="predicted"/>
<keyword evidence="4" id="KW-1185">Reference proteome</keyword>
<reference evidence="3 4" key="1">
    <citation type="journal article" date="2014" name="Int. J. Syst. Evol. Microbiol.">
        <title>Streptomyces hoynatensis sp. nov., isolated from deep marine sediment.</title>
        <authorList>
            <person name="Veyisoglu A."/>
            <person name="Sahin N."/>
        </authorList>
    </citation>
    <scope>NUCLEOTIDE SEQUENCE [LARGE SCALE GENOMIC DNA]</scope>
    <source>
        <strain evidence="3 4">KCTC 29097</strain>
    </source>
</reference>
<comment type="caution">
    <text evidence="3">The sequence shown here is derived from an EMBL/GenBank/DDBJ whole genome shotgun (WGS) entry which is preliminary data.</text>
</comment>
<evidence type="ECO:0000256" key="1">
    <source>
        <dbReference type="SAM" id="MobiDB-lite"/>
    </source>
</evidence>
<gene>
    <name evidence="3" type="ORF">D7294_24730</name>
</gene>
<dbReference type="Gene3D" id="2.40.128.630">
    <property type="match status" value="1"/>
</dbReference>
<sequence>MTADLPGAGPTRSLAGASATPATSDGSDGSDGRDESDAPAAAPVVERPGRRLVLGGAAGLLGLAALVVVPNLLGREPDKDPVAWSRRVGSEVRLDAEQVPAALAGGRCFVAGRTGEEVDQGGCHLSALDAATGRPLWEVPFDTDWSGIRRRPQIGVAGDTVLFMTAVTESFAARVHALDAASGEALWDRAVLTEALYLHRPSGLLVVADEEETAALDPRTGDTRWTFGNADTLSPQDIALAGDLVLLQDLWTAVRAETGEVLWSLPAEITAPVHAIGDDRLVCFGSDPDPDGDVEDIFLFGRDAATGEVVWSMPYLWGYEVEDHLDAHYRTPDVLVVGDTVFVPMAGGDRLEPTAYDGRTGEVRWTYGGTARPGPDGAGHAVAGGYLLPTEDGAVFLDAADGAERWRDTEGKAKAITVSGGYAAFYRTSSRGLLSDWARVTLVDVETGHPVWEGEFEETQLSGLASGEEATVLLDAGATLWALRL</sequence>
<dbReference type="Proteomes" id="UP000272474">
    <property type="component" value="Unassembled WGS sequence"/>
</dbReference>
<dbReference type="PANTHER" id="PTHR34512:SF30">
    <property type="entry name" value="OUTER MEMBRANE PROTEIN ASSEMBLY FACTOR BAMB"/>
    <property type="match status" value="1"/>
</dbReference>
<dbReference type="InterPro" id="IPR011047">
    <property type="entry name" value="Quinoprotein_ADH-like_sf"/>
</dbReference>
<dbReference type="SUPFAM" id="SSF50998">
    <property type="entry name" value="Quinoprotein alcohol dehydrogenase-like"/>
    <property type="match status" value="2"/>
</dbReference>
<dbReference type="Gene3D" id="2.130.10.10">
    <property type="entry name" value="YVTN repeat-like/Quinoprotein amine dehydrogenase"/>
    <property type="match status" value="1"/>
</dbReference>
<name>A0A3A9YQX5_9ACTN</name>
<dbReference type="InterPro" id="IPR015943">
    <property type="entry name" value="WD40/YVTN_repeat-like_dom_sf"/>
</dbReference>
<dbReference type="Pfam" id="PF13360">
    <property type="entry name" value="PQQ_2"/>
    <property type="match status" value="2"/>
</dbReference>